<dbReference type="Proteomes" id="UP000322667">
    <property type="component" value="Chromosome A13"/>
</dbReference>
<dbReference type="AlphaFoldDB" id="A0A5D2MP01"/>
<accession>A0A5D2MP01</accession>
<proteinExistence type="predicted"/>
<dbReference type="Pfam" id="PF07028">
    <property type="entry name" value="DUF1319"/>
    <property type="match status" value="1"/>
</dbReference>
<name>A0A5D2MP01_GOSTO</name>
<reference evidence="1 2" key="1">
    <citation type="submission" date="2019-07" db="EMBL/GenBank/DDBJ databases">
        <title>WGS assembly of Gossypium tomentosum.</title>
        <authorList>
            <person name="Chen Z.J."/>
            <person name="Sreedasyam A."/>
            <person name="Ando A."/>
            <person name="Song Q."/>
            <person name="De L."/>
            <person name="Hulse-Kemp A."/>
            <person name="Ding M."/>
            <person name="Ye W."/>
            <person name="Kirkbride R."/>
            <person name="Jenkins J."/>
            <person name="Plott C."/>
            <person name="Lovell J."/>
            <person name="Lin Y.-M."/>
            <person name="Vaughn R."/>
            <person name="Liu B."/>
            <person name="Li W."/>
            <person name="Simpson S."/>
            <person name="Scheffler B."/>
            <person name="Saski C."/>
            <person name="Grover C."/>
            <person name="Hu G."/>
            <person name="Conover J."/>
            <person name="Carlson J."/>
            <person name="Shu S."/>
            <person name="Boston L."/>
            <person name="Williams M."/>
            <person name="Peterson D."/>
            <person name="Mcgee K."/>
            <person name="Jones D."/>
            <person name="Wendel J."/>
            <person name="Stelly D."/>
            <person name="Grimwood J."/>
            <person name="Schmutz J."/>
        </authorList>
    </citation>
    <scope>NUCLEOTIDE SEQUENCE [LARGE SCALE GENOMIC DNA]</scope>
    <source>
        <strain evidence="1">7179.01</strain>
    </source>
</reference>
<gene>
    <name evidence="1" type="ORF">ES332_A13G213700v1</name>
</gene>
<sequence length="78" mass="8881">MSRRWEKSIEDWYSKSRTANLEYLDLETSSSSRVTNSQIAHNLAVVYDRTNLLSRVLIKDFKLISESLASLDKTAGGN</sequence>
<dbReference type="EMBL" id="CM017622">
    <property type="protein sequence ID" value="TYH92862.1"/>
    <property type="molecule type" value="Genomic_DNA"/>
</dbReference>
<keyword evidence="2" id="KW-1185">Reference proteome</keyword>
<protein>
    <submittedName>
        <fullName evidence="1">Uncharacterized protein</fullName>
    </submittedName>
</protein>
<organism evidence="1 2">
    <name type="scientific">Gossypium tomentosum</name>
    <name type="common">Hawaiian cotton</name>
    <name type="synonym">Gossypium sandvicense</name>
    <dbReference type="NCBI Taxonomy" id="34277"/>
    <lineage>
        <taxon>Eukaryota</taxon>
        <taxon>Viridiplantae</taxon>
        <taxon>Streptophyta</taxon>
        <taxon>Embryophyta</taxon>
        <taxon>Tracheophyta</taxon>
        <taxon>Spermatophyta</taxon>
        <taxon>Magnoliopsida</taxon>
        <taxon>eudicotyledons</taxon>
        <taxon>Gunneridae</taxon>
        <taxon>Pentapetalae</taxon>
        <taxon>rosids</taxon>
        <taxon>malvids</taxon>
        <taxon>Malvales</taxon>
        <taxon>Malvaceae</taxon>
        <taxon>Malvoideae</taxon>
        <taxon>Gossypium</taxon>
    </lineage>
</organism>
<evidence type="ECO:0000313" key="1">
    <source>
        <dbReference type="EMBL" id="TYH92862.1"/>
    </source>
</evidence>
<evidence type="ECO:0000313" key="2">
    <source>
        <dbReference type="Proteomes" id="UP000322667"/>
    </source>
</evidence>
<dbReference type="InterPro" id="IPR010746">
    <property type="entry name" value="CYMV_Orf1"/>
</dbReference>